<feature type="signal peptide" evidence="2">
    <location>
        <begin position="1"/>
        <end position="19"/>
    </location>
</feature>
<reference evidence="4" key="2">
    <citation type="submission" date="2015-01" db="EMBL/GenBank/DDBJ databases">
        <title>Evolutionary Origins and Diversification of the Mycorrhizal Mutualists.</title>
        <authorList>
            <consortium name="DOE Joint Genome Institute"/>
            <consortium name="Mycorrhizal Genomics Consortium"/>
            <person name="Kohler A."/>
            <person name="Kuo A."/>
            <person name="Nagy L.G."/>
            <person name="Floudas D."/>
            <person name="Copeland A."/>
            <person name="Barry K.W."/>
            <person name="Cichocki N."/>
            <person name="Veneault-Fourrey C."/>
            <person name="LaButti K."/>
            <person name="Lindquist E.A."/>
            <person name="Lipzen A."/>
            <person name="Lundell T."/>
            <person name="Morin E."/>
            <person name="Murat C."/>
            <person name="Riley R."/>
            <person name="Ohm R."/>
            <person name="Sun H."/>
            <person name="Tunlid A."/>
            <person name="Henrissat B."/>
            <person name="Grigoriev I.V."/>
            <person name="Hibbett D.S."/>
            <person name="Martin F."/>
        </authorList>
    </citation>
    <scope>NUCLEOTIDE SEQUENCE [LARGE SCALE GENOMIC DNA]</scope>
    <source>
        <strain evidence="4">F 1598</strain>
    </source>
</reference>
<evidence type="ECO:0000313" key="3">
    <source>
        <dbReference type="EMBL" id="KIM86673.1"/>
    </source>
</evidence>
<feature type="chain" id="PRO_5002172711" description="Carbohydrate-binding module family 13 protein" evidence="2">
    <location>
        <begin position="20"/>
        <end position="332"/>
    </location>
</feature>
<name>A0A0C3BJZ3_PILCF</name>
<dbReference type="STRING" id="765440.A0A0C3BJZ3"/>
<feature type="region of interest" description="Disordered" evidence="1">
    <location>
        <begin position="234"/>
        <end position="253"/>
    </location>
</feature>
<feature type="region of interest" description="Disordered" evidence="1">
    <location>
        <begin position="276"/>
        <end position="298"/>
    </location>
</feature>
<dbReference type="OrthoDB" id="2564904at2759"/>
<dbReference type="Proteomes" id="UP000054166">
    <property type="component" value="Unassembled WGS sequence"/>
</dbReference>
<protein>
    <recommendedName>
        <fullName evidence="5">Carbohydrate-binding module family 13 protein</fullName>
    </recommendedName>
</protein>
<dbReference type="HOGENOM" id="CLU_036093_1_0_1"/>
<dbReference type="InParanoid" id="A0A0C3BJZ3"/>
<evidence type="ECO:0000256" key="1">
    <source>
        <dbReference type="SAM" id="MobiDB-lite"/>
    </source>
</evidence>
<evidence type="ECO:0000313" key="4">
    <source>
        <dbReference type="Proteomes" id="UP000054166"/>
    </source>
</evidence>
<organism evidence="3 4">
    <name type="scientific">Piloderma croceum (strain F 1598)</name>
    <dbReference type="NCBI Taxonomy" id="765440"/>
    <lineage>
        <taxon>Eukaryota</taxon>
        <taxon>Fungi</taxon>
        <taxon>Dikarya</taxon>
        <taxon>Basidiomycota</taxon>
        <taxon>Agaricomycotina</taxon>
        <taxon>Agaricomycetes</taxon>
        <taxon>Agaricomycetidae</taxon>
        <taxon>Atheliales</taxon>
        <taxon>Atheliaceae</taxon>
        <taxon>Piloderma</taxon>
    </lineage>
</organism>
<evidence type="ECO:0008006" key="5">
    <source>
        <dbReference type="Google" id="ProtNLM"/>
    </source>
</evidence>
<dbReference type="AlphaFoldDB" id="A0A0C3BJZ3"/>
<evidence type="ECO:0000256" key="2">
    <source>
        <dbReference type="SAM" id="SignalP"/>
    </source>
</evidence>
<dbReference type="EMBL" id="KN832981">
    <property type="protein sequence ID" value="KIM86673.1"/>
    <property type="molecule type" value="Genomic_DNA"/>
</dbReference>
<sequence>MTPFNVLLVALSFGLSARAQSYSATYLPSNAPNHSEKGQTGTNKCGTAANQTSLCQNAYLNSLDDFCLFAPPKPGKGSDIGDSEQIEVSWCMNDGYGTRLIPDGSIHGAHFVQTPDFVQITGTGDLTSLNIPKGDEGGELDPHGADGNGNPIGGLVFSSAFGQLEQLHEWTNFMSSTEFCFRACKPGPKAPQWCEHVYDLLGCEWNMPANYAAGTFEQCLGDSGLPMGVYGSSTFEQGAPHTPPPHPIPKSSSCSKMSTIKNGAIVTSSSILPSTTSASVSTTTSPSSGPSATAAGKSSGGVLTIALPGWERLVVTAGALLIGSMVGAVIVL</sequence>
<gene>
    <name evidence="3" type="ORF">PILCRDRAFT_815915</name>
</gene>
<keyword evidence="4" id="KW-1185">Reference proteome</keyword>
<accession>A0A0C3BJZ3</accession>
<reference evidence="3 4" key="1">
    <citation type="submission" date="2014-04" db="EMBL/GenBank/DDBJ databases">
        <authorList>
            <consortium name="DOE Joint Genome Institute"/>
            <person name="Kuo A."/>
            <person name="Tarkka M."/>
            <person name="Buscot F."/>
            <person name="Kohler A."/>
            <person name="Nagy L.G."/>
            <person name="Floudas D."/>
            <person name="Copeland A."/>
            <person name="Barry K.W."/>
            <person name="Cichocki N."/>
            <person name="Veneault-Fourrey C."/>
            <person name="LaButti K."/>
            <person name="Lindquist E.A."/>
            <person name="Lipzen A."/>
            <person name="Lundell T."/>
            <person name="Morin E."/>
            <person name="Murat C."/>
            <person name="Sun H."/>
            <person name="Tunlid A."/>
            <person name="Henrissat B."/>
            <person name="Grigoriev I.V."/>
            <person name="Hibbett D.S."/>
            <person name="Martin F."/>
            <person name="Nordberg H.P."/>
            <person name="Cantor M.N."/>
            <person name="Hua S.X."/>
        </authorList>
    </citation>
    <scope>NUCLEOTIDE SEQUENCE [LARGE SCALE GENOMIC DNA]</scope>
    <source>
        <strain evidence="3 4">F 1598</strain>
    </source>
</reference>
<proteinExistence type="predicted"/>
<keyword evidence="2" id="KW-0732">Signal</keyword>